<name>A0A8H3YYB6_VENIN</name>
<evidence type="ECO:0008006" key="4">
    <source>
        <dbReference type="Google" id="ProtNLM"/>
    </source>
</evidence>
<evidence type="ECO:0000256" key="1">
    <source>
        <dbReference type="SAM" id="SignalP"/>
    </source>
</evidence>
<sequence length="100" mass="10890">MHLQTLLLPVILFTQSSIALYYCCGEATAIDGHRKFASYFKNGGIETWNPKGTCLIEWSKYGTDCSKWSARPIKNTCAGILKPGATIGVVAATECDQWGA</sequence>
<dbReference type="AlphaFoldDB" id="A0A8H3YYB6"/>
<feature type="signal peptide" evidence="1">
    <location>
        <begin position="1"/>
        <end position="19"/>
    </location>
</feature>
<feature type="chain" id="PRO_5034477180" description="Secreted protein" evidence="1">
    <location>
        <begin position="20"/>
        <end position="100"/>
    </location>
</feature>
<protein>
    <recommendedName>
        <fullName evidence="4">Secreted protein</fullName>
    </recommendedName>
</protein>
<accession>A0A8H3YYB6</accession>
<evidence type="ECO:0000313" key="2">
    <source>
        <dbReference type="EMBL" id="KAE9978324.1"/>
    </source>
</evidence>
<comment type="caution">
    <text evidence="2">The sequence shown here is derived from an EMBL/GenBank/DDBJ whole genome shotgun (WGS) entry which is preliminary data.</text>
</comment>
<dbReference type="EMBL" id="WNWS01000137">
    <property type="protein sequence ID" value="KAE9978324.1"/>
    <property type="molecule type" value="Genomic_DNA"/>
</dbReference>
<evidence type="ECO:0000313" key="3">
    <source>
        <dbReference type="Proteomes" id="UP000447873"/>
    </source>
</evidence>
<organism evidence="2 3">
    <name type="scientific">Venturia inaequalis</name>
    <name type="common">Apple scab fungus</name>
    <dbReference type="NCBI Taxonomy" id="5025"/>
    <lineage>
        <taxon>Eukaryota</taxon>
        <taxon>Fungi</taxon>
        <taxon>Dikarya</taxon>
        <taxon>Ascomycota</taxon>
        <taxon>Pezizomycotina</taxon>
        <taxon>Dothideomycetes</taxon>
        <taxon>Pleosporomycetidae</taxon>
        <taxon>Venturiales</taxon>
        <taxon>Venturiaceae</taxon>
        <taxon>Venturia</taxon>
    </lineage>
</organism>
<keyword evidence="1" id="KW-0732">Signal</keyword>
<gene>
    <name evidence="2" type="ORF">EG328_001498</name>
</gene>
<reference evidence="2 3" key="1">
    <citation type="submission" date="2018-12" db="EMBL/GenBank/DDBJ databases">
        <title>Venturia inaequalis Genome Resource.</title>
        <authorList>
            <person name="Lichtner F.J."/>
        </authorList>
    </citation>
    <scope>NUCLEOTIDE SEQUENCE [LARGE SCALE GENOMIC DNA]</scope>
    <source>
        <strain evidence="2 3">120213</strain>
    </source>
</reference>
<proteinExistence type="predicted"/>
<dbReference type="Proteomes" id="UP000447873">
    <property type="component" value="Unassembled WGS sequence"/>
</dbReference>